<dbReference type="EMBL" id="BPLQ01005721">
    <property type="protein sequence ID" value="GIY16777.1"/>
    <property type="molecule type" value="Genomic_DNA"/>
</dbReference>
<evidence type="ECO:0008006" key="3">
    <source>
        <dbReference type="Google" id="ProtNLM"/>
    </source>
</evidence>
<organism evidence="1 2">
    <name type="scientific">Caerostris darwini</name>
    <dbReference type="NCBI Taxonomy" id="1538125"/>
    <lineage>
        <taxon>Eukaryota</taxon>
        <taxon>Metazoa</taxon>
        <taxon>Ecdysozoa</taxon>
        <taxon>Arthropoda</taxon>
        <taxon>Chelicerata</taxon>
        <taxon>Arachnida</taxon>
        <taxon>Araneae</taxon>
        <taxon>Araneomorphae</taxon>
        <taxon>Entelegynae</taxon>
        <taxon>Araneoidea</taxon>
        <taxon>Araneidae</taxon>
        <taxon>Caerostris</taxon>
    </lineage>
</organism>
<name>A0AAV4R5T3_9ARAC</name>
<keyword evidence="2" id="KW-1185">Reference proteome</keyword>
<dbReference type="Proteomes" id="UP001054837">
    <property type="component" value="Unassembled WGS sequence"/>
</dbReference>
<comment type="caution">
    <text evidence="1">The sequence shown here is derived from an EMBL/GenBank/DDBJ whole genome shotgun (WGS) entry which is preliminary data.</text>
</comment>
<proteinExistence type="predicted"/>
<accession>A0AAV4R5T3</accession>
<protein>
    <recommendedName>
        <fullName evidence="3">Ycf15</fullName>
    </recommendedName>
</protein>
<gene>
    <name evidence="1" type="ORF">CDAR_558201</name>
</gene>
<evidence type="ECO:0000313" key="1">
    <source>
        <dbReference type="EMBL" id="GIY16777.1"/>
    </source>
</evidence>
<evidence type="ECO:0000313" key="2">
    <source>
        <dbReference type="Proteomes" id="UP001054837"/>
    </source>
</evidence>
<sequence length="87" mass="9572">MEHGREDPDIELGVGAVSVHHVGPLFGCTLGRSTRTGRHTSAATTSSRIAKLPILLASDQKEGEKKRSNDEIYVVFRKRPLPEFSND</sequence>
<dbReference type="AlphaFoldDB" id="A0AAV4R5T3"/>
<reference evidence="1 2" key="1">
    <citation type="submission" date="2021-06" db="EMBL/GenBank/DDBJ databases">
        <title>Caerostris darwini draft genome.</title>
        <authorList>
            <person name="Kono N."/>
            <person name="Arakawa K."/>
        </authorList>
    </citation>
    <scope>NUCLEOTIDE SEQUENCE [LARGE SCALE GENOMIC DNA]</scope>
</reference>